<evidence type="ECO:0000313" key="1">
    <source>
        <dbReference type="EMBL" id="SCZ81986.1"/>
    </source>
</evidence>
<keyword evidence="2" id="KW-1185">Reference proteome</keyword>
<name>A0A1G5S6N5_9FIRM</name>
<proteinExistence type="predicted"/>
<dbReference type="EMBL" id="FMWL01000028">
    <property type="protein sequence ID" value="SCZ81986.1"/>
    <property type="molecule type" value="Genomic_DNA"/>
</dbReference>
<evidence type="ECO:0000313" key="2">
    <source>
        <dbReference type="Proteomes" id="UP000199208"/>
    </source>
</evidence>
<reference evidence="1 2" key="1">
    <citation type="submission" date="2016-10" db="EMBL/GenBank/DDBJ databases">
        <authorList>
            <person name="de Groot N.N."/>
        </authorList>
    </citation>
    <scope>NUCLEOTIDE SEQUENCE [LARGE SCALE GENOMIC DNA]</scope>
    <source>
        <strain evidence="1 2">DSM 2784</strain>
    </source>
</reference>
<gene>
    <name evidence="1" type="ORF">SAMN03080599_03239</name>
</gene>
<protein>
    <submittedName>
        <fullName evidence="1">Uncharacterized protein</fullName>
    </submittedName>
</protein>
<dbReference type="Proteomes" id="UP000199208">
    <property type="component" value="Unassembled WGS sequence"/>
</dbReference>
<organism evidence="1 2">
    <name type="scientific">Acidaminobacter hydrogenoformans DSM 2784</name>
    <dbReference type="NCBI Taxonomy" id="1120920"/>
    <lineage>
        <taxon>Bacteria</taxon>
        <taxon>Bacillati</taxon>
        <taxon>Bacillota</taxon>
        <taxon>Clostridia</taxon>
        <taxon>Peptostreptococcales</taxon>
        <taxon>Acidaminobacteraceae</taxon>
        <taxon>Acidaminobacter</taxon>
    </lineage>
</organism>
<dbReference type="STRING" id="1120920.SAMN03080599_03239"/>
<accession>A0A1G5S6N5</accession>
<sequence>MFANLADVRFFLFVPTLEYEINGNECVKIHNKSKGATLEDHSI</sequence>
<dbReference type="AlphaFoldDB" id="A0A1G5S6N5"/>